<name>A0A7S1TAK8_9RHOD</name>
<sequence length="347" mass="39827">MVRAVEYTTSMGGIERNWRTSRVSIHDEHSERIQLLVDAYGKVDPGVDLRDIYRHDHLMAMLEVVEPTALVKQLQGAKEEFQSTMEGMKRTSLEEWDLLASTGFAFVRGQTMAGEPVIWLDESRIMPRKLAHSEVYIYFMVWVVLWAIRLCPPGVSGFVLMSYDRNRSNIDTPLGAYNRVMKAFMQLCGPRLMFISKVCYVCPKLVTRVIVRFMRKVIGQSERGSWFDMVEKESDLRDKLVDARCIPEWIDSEQGMRFEADKRSVGDFRSFIRDHGDTVQSMAYFFNPPSTPIITISRDLLALPSAQSTQDSNELINEVRSDVDVSPNCSYSELDEIEVDSKVGFWS</sequence>
<feature type="transmembrane region" description="Helical" evidence="1">
    <location>
        <begin position="135"/>
        <end position="163"/>
    </location>
</feature>
<accession>A0A7S1TAK8</accession>
<evidence type="ECO:0008006" key="3">
    <source>
        <dbReference type="Google" id="ProtNLM"/>
    </source>
</evidence>
<evidence type="ECO:0000313" key="2">
    <source>
        <dbReference type="EMBL" id="CAD9230634.1"/>
    </source>
</evidence>
<dbReference type="AlphaFoldDB" id="A0A7S1TAK8"/>
<dbReference type="EMBL" id="HBGH01004901">
    <property type="protein sequence ID" value="CAD9230634.1"/>
    <property type="molecule type" value="Transcribed_RNA"/>
</dbReference>
<reference evidence="2" key="1">
    <citation type="submission" date="2021-01" db="EMBL/GenBank/DDBJ databases">
        <authorList>
            <person name="Corre E."/>
            <person name="Pelletier E."/>
            <person name="Niang G."/>
            <person name="Scheremetjew M."/>
            <person name="Finn R."/>
            <person name="Kale V."/>
            <person name="Holt S."/>
            <person name="Cochrane G."/>
            <person name="Meng A."/>
            <person name="Brown T."/>
            <person name="Cohen L."/>
        </authorList>
    </citation>
    <scope>NUCLEOTIDE SEQUENCE</scope>
    <source>
        <strain evidence="2">SAG 36.94</strain>
    </source>
</reference>
<keyword evidence="1" id="KW-0472">Membrane</keyword>
<evidence type="ECO:0000256" key="1">
    <source>
        <dbReference type="SAM" id="Phobius"/>
    </source>
</evidence>
<organism evidence="2">
    <name type="scientific">Compsopogon caeruleus</name>
    <dbReference type="NCBI Taxonomy" id="31354"/>
    <lineage>
        <taxon>Eukaryota</taxon>
        <taxon>Rhodophyta</taxon>
        <taxon>Compsopogonophyceae</taxon>
        <taxon>Compsopogonales</taxon>
        <taxon>Compsopogonaceae</taxon>
        <taxon>Compsopogon</taxon>
    </lineage>
</organism>
<proteinExistence type="predicted"/>
<keyword evidence="1" id="KW-0812">Transmembrane</keyword>
<keyword evidence="1" id="KW-1133">Transmembrane helix</keyword>
<protein>
    <recommendedName>
        <fullName evidence="3">CRAL-TRIO domain-containing protein</fullName>
    </recommendedName>
</protein>
<gene>
    <name evidence="2" type="ORF">CCAE0312_LOCUS2687</name>
</gene>